<keyword evidence="1" id="KW-0472">Membrane</keyword>
<keyword evidence="1" id="KW-0812">Transmembrane</keyword>
<protein>
    <submittedName>
        <fullName evidence="3">Phosphatase PAP2 family protein</fullName>
    </submittedName>
</protein>
<dbReference type="EMBL" id="CP158375">
    <property type="protein sequence ID" value="XDO96240.1"/>
    <property type="molecule type" value="Genomic_DNA"/>
</dbReference>
<feature type="transmembrane region" description="Helical" evidence="1">
    <location>
        <begin position="109"/>
        <end position="129"/>
    </location>
</feature>
<evidence type="ECO:0000313" key="3">
    <source>
        <dbReference type="EMBL" id="XDO96240.1"/>
    </source>
</evidence>
<feature type="transmembrane region" description="Helical" evidence="1">
    <location>
        <begin position="200"/>
        <end position="218"/>
    </location>
</feature>
<reference evidence="3" key="1">
    <citation type="submission" date="2024-06" db="EMBL/GenBank/DDBJ databases">
        <title>Caulobacter inopinatus, sp. nov.</title>
        <authorList>
            <person name="Donachie S.P."/>
        </authorList>
    </citation>
    <scope>NUCLEOTIDE SEQUENCE</scope>
    <source>
        <strain evidence="3">73W</strain>
    </source>
</reference>
<dbReference type="PANTHER" id="PTHR14969:SF13">
    <property type="entry name" value="AT30094P"/>
    <property type="match status" value="1"/>
</dbReference>
<evidence type="ECO:0000259" key="2">
    <source>
        <dbReference type="SMART" id="SM00014"/>
    </source>
</evidence>
<dbReference type="AlphaFoldDB" id="A0AB39KRK1"/>
<evidence type="ECO:0000256" key="1">
    <source>
        <dbReference type="SAM" id="Phobius"/>
    </source>
</evidence>
<feature type="transmembrane region" description="Helical" evidence="1">
    <location>
        <begin position="85"/>
        <end position="102"/>
    </location>
</feature>
<feature type="domain" description="Phosphatidic acid phosphatase type 2/haloperoxidase" evidence="2">
    <location>
        <begin position="107"/>
        <end position="215"/>
    </location>
</feature>
<dbReference type="InterPro" id="IPR000326">
    <property type="entry name" value="PAP2/HPO"/>
</dbReference>
<feature type="transmembrane region" description="Helical" evidence="1">
    <location>
        <begin position="174"/>
        <end position="194"/>
    </location>
</feature>
<dbReference type="Pfam" id="PF01569">
    <property type="entry name" value="PAP2"/>
    <property type="match status" value="1"/>
</dbReference>
<dbReference type="PANTHER" id="PTHR14969">
    <property type="entry name" value="SPHINGOSINE-1-PHOSPHATE PHOSPHOHYDROLASE"/>
    <property type="match status" value="1"/>
</dbReference>
<proteinExistence type="predicted"/>
<dbReference type="RefSeq" id="WP_369059094.1">
    <property type="nucleotide sequence ID" value="NZ_CP158375.1"/>
</dbReference>
<dbReference type="SMART" id="SM00014">
    <property type="entry name" value="acidPPc"/>
    <property type="match status" value="1"/>
</dbReference>
<organism evidence="3">
    <name type="scientific">Caulobacter sp. 73W</name>
    <dbReference type="NCBI Taxonomy" id="3161137"/>
    <lineage>
        <taxon>Bacteria</taxon>
        <taxon>Pseudomonadati</taxon>
        <taxon>Pseudomonadota</taxon>
        <taxon>Alphaproteobacteria</taxon>
        <taxon>Caulobacterales</taxon>
        <taxon>Caulobacteraceae</taxon>
        <taxon>Caulobacter</taxon>
    </lineage>
</organism>
<name>A0AB39KRK1_9CAUL</name>
<sequence>MSPCSLRRRRGDAPRAAPDAKEPIACRLAGALAPTCTTGALAFLGAMVWRAKGEPLGWDEPGRAALVTLMGTSPPLGAWSALGDARLLGLVCAIATLVGLAGGRARAGVIVWCAGLAALSSSFFLKAMLDRPRPPGACEAGASFPSTHAAMAAAVWLTLALAATRGSPRLRAPIVAGAFCAAFMAAAAGVASGRHWPSDALGGVLLGVAVAGLAARAIDRQPRP</sequence>
<feature type="transmembrane region" description="Helical" evidence="1">
    <location>
        <begin position="141"/>
        <end position="162"/>
    </location>
</feature>
<accession>A0AB39KRK1</accession>
<dbReference type="SUPFAM" id="SSF48317">
    <property type="entry name" value="Acid phosphatase/Vanadium-dependent haloperoxidase"/>
    <property type="match status" value="1"/>
</dbReference>
<gene>
    <name evidence="3" type="ORF">ABOZ73_15880</name>
</gene>
<feature type="transmembrane region" description="Helical" evidence="1">
    <location>
        <begin position="28"/>
        <end position="49"/>
    </location>
</feature>
<dbReference type="Gene3D" id="1.20.144.10">
    <property type="entry name" value="Phosphatidic acid phosphatase type 2/haloperoxidase"/>
    <property type="match status" value="1"/>
</dbReference>
<keyword evidence="1" id="KW-1133">Transmembrane helix</keyword>
<dbReference type="InterPro" id="IPR036938">
    <property type="entry name" value="PAP2/HPO_sf"/>
</dbReference>